<keyword evidence="6" id="KW-1185">Reference proteome</keyword>
<comment type="caution">
    <text evidence="5">The sequence shown here is derived from an EMBL/GenBank/DDBJ whole genome shotgun (WGS) entry which is preliminary data.</text>
</comment>
<dbReference type="VEuPathDB" id="FungiDB:BTJ68_00272"/>
<sequence>MQLTFAVAALAGLVAATSASSSSQSKRNYKFQVQNWEAGCARAGCYYNFNVTGKRDGEKPAFKAYCFGDDSGFFTPCELLKGPLGIEIAAELAPYDYTTANGIAAMGVSLSFTTNAETPVTYNYTGHYNATFNQFAAPPYDFKVKPDQITAVALALLSMAAAAEESGPPDALFSAGSEASPEQAGSEGKDLTDAQLKEYDGSDPEKPLYLAINGTIYDVSIGRNFYGPGGHYGHFAGRDANRAWVTECWDSEAELTHDMRGVIDMFMPKYMDEELADAAEGKSSGDSNLAGLQEQSRKLVEKFGKPSKKERAKRKENDRPEAEKAMEQALGKWVSFFASSGKYPVVGKVLREEGWEKTAPEPPAICENAMKKRPIRGGGKLDAVMNAPLKMGGDGGIMRDNDRDEL</sequence>
<feature type="compositionally biased region" description="Basic and acidic residues" evidence="2">
    <location>
        <begin position="295"/>
        <end position="323"/>
    </location>
</feature>
<keyword evidence="3" id="KW-0732">Signal</keyword>
<feature type="chain" id="PRO_5012871135" description="Cytochrome b5 heme-binding domain-containing protein" evidence="3">
    <location>
        <begin position="20"/>
        <end position="406"/>
    </location>
</feature>
<dbReference type="GO" id="GO:0012505">
    <property type="term" value="C:endomembrane system"/>
    <property type="evidence" value="ECO:0007669"/>
    <property type="project" value="TreeGrafter"/>
</dbReference>
<dbReference type="GO" id="GO:0016020">
    <property type="term" value="C:membrane"/>
    <property type="evidence" value="ECO:0007669"/>
    <property type="project" value="TreeGrafter"/>
</dbReference>
<feature type="signal peptide" evidence="3">
    <location>
        <begin position="1"/>
        <end position="19"/>
    </location>
</feature>
<dbReference type="Proteomes" id="UP000194280">
    <property type="component" value="Unassembled WGS sequence"/>
</dbReference>
<evidence type="ECO:0000313" key="6">
    <source>
        <dbReference type="Proteomes" id="UP000194280"/>
    </source>
</evidence>
<comment type="similarity">
    <text evidence="1">Belongs to the cytochrome b5 family. MAPR subfamily.</text>
</comment>
<dbReference type="PANTHER" id="PTHR10281">
    <property type="entry name" value="MEMBRANE-ASSOCIATED PROGESTERONE RECEPTOR COMPONENT-RELATED"/>
    <property type="match status" value="1"/>
</dbReference>
<organism evidence="5 6">
    <name type="scientific">Hortaea werneckii EXF-2000</name>
    <dbReference type="NCBI Taxonomy" id="1157616"/>
    <lineage>
        <taxon>Eukaryota</taxon>
        <taxon>Fungi</taxon>
        <taxon>Dikarya</taxon>
        <taxon>Ascomycota</taxon>
        <taxon>Pezizomycotina</taxon>
        <taxon>Dothideomycetes</taxon>
        <taxon>Dothideomycetidae</taxon>
        <taxon>Mycosphaerellales</taxon>
        <taxon>Teratosphaeriaceae</taxon>
        <taxon>Hortaea</taxon>
    </lineage>
</organism>
<evidence type="ECO:0000313" key="5">
    <source>
        <dbReference type="EMBL" id="OTA39644.1"/>
    </source>
</evidence>
<dbReference type="InterPro" id="IPR050577">
    <property type="entry name" value="MAPR/NEUFC/NENF-like"/>
</dbReference>
<dbReference type="PANTHER" id="PTHR10281:SF76">
    <property type="entry name" value="CALCUTTA CUP-RELATED"/>
    <property type="match status" value="1"/>
</dbReference>
<dbReference type="InParanoid" id="A0A1Z5TUD7"/>
<protein>
    <recommendedName>
        <fullName evidence="4">Cytochrome b5 heme-binding domain-containing protein</fullName>
    </recommendedName>
</protein>
<feature type="region of interest" description="Disordered" evidence="2">
    <location>
        <begin position="277"/>
        <end position="323"/>
    </location>
</feature>
<proteinExistence type="inferred from homology"/>
<dbReference type="Pfam" id="PF00173">
    <property type="entry name" value="Cyt-b5"/>
    <property type="match status" value="1"/>
</dbReference>
<feature type="domain" description="Cytochrome b5 heme-binding" evidence="4">
    <location>
        <begin position="191"/>
        <end position="276"/>
    </location>
</feature>
<evidence type="ECO:0000256" key="2">
    <source>
        <dbReference type="SAM" id="MobiDB-lite"/>
    </source>
</evidence>
<dbReference type="InterPro" id="IPR001199">
    <property type="entry name" value="Cyt_B5-like_heme/steroid-bd"/>
</dbReference>
<feature type="region of interest" description="Disordered" evidence="2">
    <location>
        <begin position="386"/>
        <end position="406"/>
    </location>
</feature>
<dbReference type="EMBL" id="MUNK01000002">
    <property type="protein sequence ID" value="OTA39644.1"/>
    <property type="molecule type" value="Genomic_DNA"/>
</dbReference>
<reference evidence="5 6" key="1">
    <citation type="submission" date="2017-01" db="EMBL/GenBank/DDBJ databases">
        <title>The recent genome duplication of the halophilic yeast Hortaea werneckii: insights from long-read sequencing.</title>
        <authorList>
            <person name="Sinha S."/>
            <person name="Flibotte S."/>
            <person name="Neira M."/>
            <person name="Lenassi M."/>
            <person name="Gostincar C."/>
            <person name="Stajich J.E."/>
            <person name="Nislow C.E."/>
        </authorList>
    </citation>
    <scope>NUCLEOTIDE SEQUENCE [LARGE SCALE GENOMIC DNA]</scope>
    <source>
        <strain evidence="5 6">EXF-2000</strain>
    </source>
</reference>
<accession>A0A1Z5TUD7</accession>
<dbReference type="AlphaFoldDB" id="A0A1Z5TUD7"/>
<dbReference type="SUPFAM" id="SSF55856">
    <property type="entry name" value="Cytochrome b5-like heme/steroid binding domain"/>
    <property type="match status" value="1"/>
</dbReference>
<dbReference type="InterPro" id="IPR036400">
    <property type="entry name" value="Cyt_B5-like_heme/steroid_sf"/>
</dbReference>
<evidence type="ECO:0000256" key="3">
    <source>
        <dbReference type="SAM" id="SignalP"/>
    </source>
</evidence>
<dbReference type="SMART" id="SM01117">
    <property type="entry name" value="Cyt-b5"/>
    <property type="match status" value="1"/>
</dbReference>
<gene>
    <name evidence="5" type="ORF">BTJ68_00272</name>
</gene>
<dbReference type="STRING" id="1157616.A0A1Z5TUD7"/>
<evidence type="ECO:0000256" key="1">
    <source>
        <dbReference type="ARBA" id="ARBA00038357"/>
    </source>
</evidence>
<dbReference type="Gene3D" id="3.10.120.10">
    <property type="entry name" value="Cytochrome b5-like heme/steroid binding domain"/>
    <property type="match status" value="1"/>
</dbReference>
<feature type="compositionally biased region" description="Basic and acidic residues" evidence="2">
    <location>
        <begin position="397"/>
        <end position="406"/>
    </location>
</feature>
<name>A0A1Z5TUD7_HORWE</name>
<evidence type="ECO:0000259" key="4">
    <source>
        <dbReference type="SMART" id="SM01117"/>
    </source>
</evidence>
<feature type="region of interest" description="Disordered" evidence="2">
    <location>
        <begin position="168"/>
        <end position="192"/>
    </location>
</feature>